<accession>A0A0N8WGI6</accession>
<dbReference type="EMBL" id="LCTZ01000002">
    <property type="protein sequence ID" value="KQC31603.1"/>
    <property type="molecule type" value="Genomic_DNA"/>
</dbReference>
<organism evidence="1 2">
    <name type="scientific">Flagellimonas eckloniae</name>
    <dbReference type="NCBI Taxonomy" id="346185"/>
    <lineage>
        <taxon>Bacteria</taxon>
        <taxon>Pseudomonadati</taxon>
        <taxon>Bacteroidota</taxon>
        <taxon>Flavobacteriia</taxon>
        <taxon>Flavobacteriales</taxon>
        <taxon>Flavobacteriaceae</taxon>
        <taxon>Flagellimonas</taxon>
    </lineage>
</organism>
<sequence>MTNHSQLNDGEFKELFKTTALSPQLFTHEAHLRLAWIHINLYEEEVAIEIICKQIKDFDEIHGAGDKFHHSITVSSIKIMRHYILKSKSNRFEDFLLEFPRLLTSFKELLLKHYSSNLIFSKKAKTGFVPPDLLPFG</sequence>
<proteinExistence type="predicted"/>
<comment type="caution">
    <text evidence="1">The sequence shown here is derived from an EMBL/GenBank/DDBJ whole genome shotgun (WGS) entry which is preliminary data.</text>
</comment>
<dbReference type="STRING" id="346185.AAY42_04355"/>
<dbReference type="AlphaFoldDB" id="A0A0N8WGI6"/>
<name>A0A0N8WGI6_9FLAO</name>
<evidence type="ECO:0000313" key="2">
    <source>
        <dbReference type="Proteomes" id="UP000050827"/>
    </source>
</evidence>
<evidence type="ECO:0000313" key="1">
    <source>
        <dbReference type="EMBL" id="KQC31603.1"/>
    </source>
</evidence>
<protein>
    <submittedName>
        <fullName evidence="1">Uncharacterized protein</fullName>
    </submittedName>
</protein>
<keyword evidence="2" id="KW-1185">Reference proteome</keyword>
<gene>
    <name evidence="1" type="ORF">AAY42_04355</name>
</gene>
<dbReference type="Proteomes" id="UP000050827">
    <property type="component" value="Unassembled WGS sequence"/>
</dbReference>
<reference evidence="1 2" key="1">
    <citation type="submission" date="2015-04" db="EMBL/GenBank/DDBJ databases">
        <title>Complete genome of flavobacterium.</title>
        <authorList>
            <person name="Kwon Y.M."/>
            <person name="Kim S.-J."/>
        </authorList>
    </citation>
    <scope>NUCLEOTIDE SEQUENCE [LARGE SCALE GENOMIC DNA]</scope>
    <source>
        <strain evidence="1 2">DK169</strain>
    </source>
</reference>